<dbReference type="FunFam" id="2.30.29.30:FF:000171">
    <property type="entry name" value="Actin filament-associated protein 1-like 2 isoform 1"/>
    <property type="match status" value="1"/>
</dbReference>
<comment type="caution">
    <text evidence="10">The sequence shown here is derived from an EMBL/GenBank/DDBJ whole genome shotgun (WGS) entry which is preliminary data.</text>
</comment>
<dbReference type="SMART" id="SM00233">
    <property type="entry name" value="PH"/>
    <property type="match status" value="2"/>
</dbReference>
<feature type="region of interest" description="Disordered" evidence="8">
    <location>
        <begin position="441"/>
        <end position="464"/>
    </location>
</feature>
<evidence type="ECO:0000259" key="9">
    <source>
        <dbReference type="PROSITE" id="PS50003"/>
    </source>
</evidence>
<dbReference type="EMBL" id="NHOQ01001904">
    <property type="protein sequence ID" value="PWA21620.1"/>
    <property type="molecule type" value="Genomic_DNA"/>
</dbReference>
<dbReference type="SUPFAM" id="SSF50729">
    <property type="entry name" value="PH domain-like"/>
    <property type="match status" value="2"/>
</dbReference>
<feature type="domain" description="PH" evidence="9">
    <location>
        <begin position="492"/>
        <end position="586"/>
    </location>
</feature>
<feature type="compositionally biased region" description="Low complexity" evidence="8">
    <location>
        <begin position="999"/>
        <end position="1022"/>
    </location>
</feature>
<dbReference type="GO" id="GO:0042169">
    <property type="term" value="F:SH2 domain binding"/>
    <property type="evidence" value="ECO:0007669"/>
    <property type="project" value="TreeGrafter"/>
</dbReference>
<dbReference type="GO" id="GO:0045742">
    <property type="term" value="P:positive regulation of epidermal growth factor receptor signaling pathway"/>
    <property type="evidence" value="ECO:0007669"/>
    <property type="project" value="TreeGrafter"/>
</dbReference>
<dbReference type="Pfam" id="PF00169">
    <property type="entry name" value="PH"/>
    <property type="match status" value="2"/>
</dbReference>
<dbReference type="GO" id="GO:0032675">
    <property type="term" value="P:regulation of interleukin-6 production"/>
    <property type="evidence" value="ECO:0007669"/>
    <property type="project" value="TreeGrafter"/>
</dbReference>
<evidence type="ECO:0000256" key="1">
    <source>
        <dbReference type="ARBA" id="ARBA00004496"/>
    </source>
</evidence>
<keyword evidence="11" id="KW-1185">Reference proteome</keyword>
<evidence type="ECO:0000256" key="4">
    <source>
        <dbReference type="ARBA" id="ARBA00023054"/>
    </source>
</evidence>
<dbReference type="PANTHER" id="PTHR14338:SF4">
    <property type="entry name" value="ACTIN FILAMENT-ASSOCIATED PROTEIN 1-LIKE 2"/>
    <property type="match status" value="1"/>
</dbReference>
<dbReference type="CDD" id="cd13306">
    <property type="entry name" value="PH1_AFAP"/>
    <property type="match status" value="1"/>
</dbReference>
<accession>A0A315VH89</accession>
<feature type="coiled-coil region" evidence="7">
    <location>
        <begin position="912"/>
        <end position="946"/>
    </location>
</feature>
<sequence length="1186" mass="129517">MQDAGPRGPTLGTPTIESGDEEYIYMNKVVVSGKDKDDKDDHLDALVNGKAAKFVPVPQKSLPDLPPPRTVIKSITKKERGVLKQSVHSEDGSRVVKQEAVIRVYDVAKMPSQNAFTALCNLFSSLIKGMFLQSTDQNHVAKFHMWKCLSNIFCRSKKTTAGACSGGVEVSTPHVWRPSVLDAAVAGSIPGPDDTCRMSSHLSFPLSCQPIGVVGREPFPLPPVPVPACIDPSESYYEEAQPYEETTNDLARSGLLSEPWMRVLSSDCVVYAVITGEDGDAVSSSYESYDEEEVTREKSPSAQHQWPSAEASIELMKDARICAFLWRKKWLGQWAKQLCVIKDHRLLCYKSSKDQTPLLDVSLLGCSVIYKEKQPKKKEHKLKIIPVGGEAIVLGLQSKEQTEQWLKEISPKPSENCDPQHSASDSPRLICTKGDLNERHSLASESGSSTDSHTETTENKDVKKKYGPGLMFSNLMNIGKKKTSLLESPEKSIDTSGYLNVLVNSQWRTCWCLIKNGQLWFYQDKGKNKVSQPAVTLEGCSVLPDPIPEHLYSFRIDLDGTQIATLEAKTSADMGHWLGLLLSQTGTKTDPEDLTYDYVDSDRVCTIVTAAKTSFHLMQRRYSESNTYIDTLPSVPQNSDEIYDDVASIADPEDAEEDTQPSCEEENNPQDHHATQPDNTTEKESDNRIYLDLVPMRSFLHTACGAKASPPLTPRVCPVPGEGHKDSSSQVKEPTSTNRTEPDSSPVPNGPNSGFSSSKAEQQRSRSPSQPQPVKTQSQETSKRSSLGIPQAFSLPGAQKSPSGLPHSPQPARPKAYTIGSSSAVEIKLGKNRTEADLLRYIDERDQLEKEREEVRSSLANLKKEKRETKEELSTCQGTAQCFVTVARLCCEVFCEGFLTARRRVCSDPKQQAQLEACLKQKEEACREAERRRVEVELRLVEVKESLKKVESGPFTLGTTLDSSLQDSPAVSFGRSKYPGLISLTKAATLPHPQISSLSTSTQAASPLPSSSSSSFQPSNNSVNADCPVNSASALKNRPTSIIATKGNVLQKAKRVSGSEVYNDAGDPVLAALTRDDGIVPTRAVGHHHHGLVDARPGAVGYGQEFGVDVEQRRAGRHPAPHVAGFPHGLEDGGAGLVRIQAKNGGGSAVVGDQGDLGHVAVYVKLDRDASHKVLQRGKVLTADSN</sequence>
<feature type="compositionally biased region" description="Basic and acidic residues" evidence="8">
    <location>
        <begin position="452"/>
        <end position="461"/>
    </location>
</feature>
<evidence type="ECO:0000256" key="8">
    <source>
        <dbReference type="SAM" id="MobiDB-lite"/>
    </source>
</evidence>
<dbReference type="GO" id="GO:0045893">
    <property type="term" value="P:positive regulation of DNA-templated transcription"/>
    <property type="evidence" value="ECO:0007669"/>
    <property type="project" value="TreeGrafter"/>
</dbReference>
<dbReference type="GO" id="GO:0017124">
    <property type="term" value="F:SH3 domain binding"/>
    <property type="evidence" value="ECO:0007669"/>
    <property type="project" value="TreeGrafter"/>
</dbReference>
<keyword evidence="2" id="KW-0963">Cytoplasm</keyword>
<feature type="region of interest" description="Disordered" evidence="8">
    <location>
        <begin position="651"/>
        <end position="685"/>
    </location>
</feature>
<dbReference type="FunFam" id="2.30.29.30:FF:000020">
    <property type="entry name" value="Actin filament-associated protein 1-like 2 isoform 1"/>
    <property type="match status" value="1"/>
</dbReference>
<dbReference type="GO" id="GO:0032757">
    <property type="term" value="P:positive regulation of interleukin-8 production"/>
    <property type="evidence" value="ECO:0007669"/>
    <property type="project" value="TreeGrafter"/>
</dbReference>
<dbReference type="PANTHER" id="PTHR14338">
    <property type="entry name" value="ACTIN FILAMENT-ASSOCIATED PROTEIN 1 FAMILY MEMBER"/>
    <property type="match status" value="1"/>
</dbReference>
<feature type="region of interest" description="Disordered" evidence="8">
    <location>
        <begin position="410"/>
        <end position="429"/>
    </location>
</feature>
<dbReference type="GO" id="GO:0007346">
    <property type="term" value="P:regulation of mitotic cell cycle"/>
    <property type="evidence" value="ECO:0007669"/>
    <property type="project" value="TreeGrafter"/>
</dbReference>
<evidence type="ECO:0000256" key="3">
    <source>
        <dbReference type="ARBA" id="ARBA00022737"/>
    </source>
</evidence>
<gene>
    <name evidence="10" type="ORF">CCH79_00003031</name>
</gene>
<feature type="region of interest" description="Disordered" evidence="8">
    <location>
        <begin position="705"/>
        <end position="818"/>
    </location>
</feature>
<feature type="coiled-coil region" evidence="7">
    <location>
        <begin position="831"/>
        <end position="879"/>
    </location>
</feature>
<protein>
    <recommendedName>
        <fullName evidence="6">Actin filament-associated protein 1-like 2</fullName>
    </recommendedName>
</protein>
<keyword evidence="4 7" id="KW-0175">Coiled coil</keyword>
<feature type="region of interest" description="Disordered" evidence="8">
    <location>
        <begin position="995"/>
        <end position="1024"/>
    </location>
</feature>
<proteinExistence type="predicted"/>
<comment type="subcellular location">
    <subcellularLocation>
        <location evidence="1">Cytoplasm</location>
    </subcellularLocation>
</comment>
<dbReference type="PROSITE" id="PS50003">
    <property type="entry name" value="PH_DOMAIN"/>
    <property type="match status" value="2"/>
</dbReference>
<keyword evidence="3" id="KW-0677">Repeat</keyword>
<name>A0A315VH89_GAMAF</name>
<feature type="compositionally biased region" description="Basic and acidic residues" evidence="8">
    <location>
        <begin position="669"/>
        <end position="685"/>
    </location>
</feature>
<feature type="domain" description="PH" evidence="9">
    <location>
        <begin position="318"/>
        <end position="414"/>
    </location>
</feature>
<dbReference type="Gene3D" id="2.30.29.30">
    <property type="entry name" value="Pleckstrin-homology domain (PH domain)/Phosphotyrosine-binding domain (PTB)"/>
    <property type="match status" value="2"/>
</dbReference>
<dbReference type="GO" id="GO:0005829">
    <property type="term" value="C:cytosol"/>
    <property type="evidence" value="ECO:0007669"/>
    <property type="project" value="TreeGrafter"/>
</dbReference>
<dbReference type="InterPro" id="IPR011993">
    <property type="entry name" value="PH-like_dom_sf"/>
</dbReference>
<organism evidence="10 11">
    <name type="scientific">Gambusia affinis</name>
    <name type="common">Western mosquitofish</name>
    <name type="synonym">Heterandria affinis</name>
    <dbReference type="NCBI Taxonomy" id="33528"/>
    <lineage>
        <taxon>Eukaryota</taxon>
        <taxon>Metazoa</taxon>
        <taxon>Chordata</taxon>
        <taxon>Craniata</taxon>
        <taxon>Vertebrata</taxon>
        <taxon>Euteleostomi</taxon>
        <taxon>Actinopterygii</taxon>
        <taxon>Neopterygii</taxon>
        <taxon>Teleostei</taxon>
        <taxon>Neoteleostei</taxon>
        <taxon>Acanthomorphata</taxon>
        <taxon>Ovalentaria</taxon>
        <taxon>Atherinomorphae</taxon>
        <taxon>Cyprinodontiformes</taxon>
        <taxon>Poeciliidae</taxon>
        <taxon>Poeciliinae</taxon>
        <taxon>Gambusia</taxon>
    </lineage>
</organism>
<evidence type="ECO:0000313" key="10">
    <source>
        <dbReference type="EMBL" id="PWA21620.1"/>
    </source>
</evidence>
<reference evidence="10 11" key="1">
    <citation type="journal article" date="2018" name="G3 (Bethesda)">
        <title>A High-Quality Reference Genome for the Invasive Mosquitofish Gambusia affinis Using a Chicago Library.</title>
        <authorList>
            <person name="Hoffberg S.L."/>
            <person name="Troendle N.J."/>
            <person name="Glenn T.C."/>
            <person name="Mahmud O."/>
            <person name="Louha S."/>
            <person name="Chalopin D."/>
            <person name="Bennetzen J.L."/>
            <person name="Mauricio R."/>
        </authorList>
    </citation>
    <scope>NUCLEOTIDE SEQUENCE [LARGE SCALE GENOMIC DNA]</scope>
    <source>
        <strain evidence="10">NE01/NJP1002.9</strain>
        <tissue evidence="10">Muscle</tissue>
    </source>
</reference>
<dbReference type="AlphaFoldDB" id="A0A315VH89"/>
<dbReference type="InterPro" id="IPR030113">
    <property type="entry name" value="AFAP"/>
</dbReference>
<evidence type="ECO:0000256" key="7">
    <source>
        <dbReference type="SAM" id="Coils"/>
    </source>
</evidence>
<comment type="function">
    <text evidence="5">May play a role in a signaling cascade by enhancing the kinase activity of SRC. Contributes to SRC-regulated transcription activation.</text>
</comment>
<dbReference type="CDD" id="cd13307">
    <property type="entry name" value="PH2_AFAP"/>
    <property type="match status" value="1"/>
</dbReference>
<evidence type="ECO:0000256" key="2">
    <source>
        <dbReference type="ARBA" id="ARBA00022490"/>
    </source>
</evidence>
<dbReference type="GO" id="GO:0006954">
    <property type="term" value="P:inflammatory response"/>
    <property type="evidence" value="ECO:0007669"/>
    <property type="project" value="TreeGrafter"/>
</dbReference>
<dbReference type="Proteomes" id="UP000250572">
    <property type="component" value="Unassembled WGS sequence"/>
</dbReference>
<feature type="compositionally biased region" description="Polar residues" evidence="8">
    <location>
        <begin position="746"/>
        <end position="760"/>
    </location>
</feature>
<evidence type="ECO:0000256" key="6">
    <source>
        <dbReference type="ARBA" id="ARBA00072612"/>
    </source>
</evidence>
<dbReference type="STRING" id="33528.ENSGAFP00000003728"/>
<evidence type="ECO:0000313" key="11">
    <source>
        <dbReference type="Proteomes" id="UP000250572"/>
    </source>
</evidence>
<evidence type="ECO:0000256" key="5">
    <source>
        <dbReference type="ARBA" id="ARBA00059761"/>
    </source>
</evidence>
<dbReference type="InterPro" id="IPR001849">
    <property type="entry name" value="PH_domain"/>
</dbReference>
<feature type="compositionally biased region" description="Polar residues" evidence="8">
    <location>
        <begin position="728"/>
        <end position="739"/>
    </location>
</feature>
<feature type="compositionally biased region" description="Acidic residues" evidence="8">
    <location>
        <begin position="651"/>
        <end position="668"/>
    </location>
</feature>